<evidence type="ECO:0000313" key="10">
    <source>
        <dbReference type="EMBL" id="KAG2207872.1"/>
    </source>
</evidence>
<evidence type="ECO:0000256" key="3">
    <source>
        <dbReference type="ARBA" id="ARBA00022763"/>
    </source>
</evidence>
<dbReference type="FunFam" id="3.30.70.2460:FF:000001">
    <property type="entry name" value="DNA repair protein Rad4 family"/>
    <property type="match status" value="1"/>
</dbReference>
<evidence type="ECO:0000259" key="9">
    <source>
        <dbReference type="SMART" id="SM01032"/>
    </source>
</evidence>
<keyword evidence="4" id="KW-0234">DNA repair</keyword>
<feature type="region of interest" description="Disordered" evidence="6">
    <location>
        <begin position="1"/>
        <end position="62"/>
    </location>
</feature>
<dbReference type="InterPro" id="IPR018328">
    <property type="entry name" value="Rad4_beta-hairpin_dom3"/>
</dbReference>
<dbReference type="InterPro" id="IPR018326">
    <property type="entry name" value="Rad4_beta-hairpin_dom1"/>
</dbReference>
<name>A0A8H7RBF8_9FUNG</name>
<feature type="compositionally biased region" description="Basic residues" evidence="6">
    <location>
        <begin position="18"/>
        <end position="27"/>
    </location>
</feature>
<dbReference type="AlphaFoldDB" id="A0A8H7RBF8"/>
<keyword evidence="5" id="KW-0539">Nucleus</keyword>
<dbReference type="Pfam" id="PF10403">
    <property type="entry name" value="BHD_1"/>
    <property type="match status" value="1"/>
</dbReference>
<dbReference type="OrthoDB" id="300780at2759"/>
<comment type="subcellular location">
    <subcellularLocation>
        <location evidence="1">Nucleus</location>
    </subcellularLocation>
</comment>
<dbReference type="GO" id="GO:0003697">
    <property type="term" value="F:single-stranded DNA binding"/>
    <property type="evidence" value="ECO:0007669"/>
    <property type="project" value="TreeGrafter"/>
</dbReference>
<dbReference type="PANTHER" id="PTHR12135">
    <property type="entry name" value="DNA REPAIR PROTEIN XP-C / RAD4"/>
    <property type="match status" value="1"/>
</dbReference>
<feature type="region of interest" description="Disordered" evidence="6">
    <location>
        <begin position="84"/>
        <end position="119"/>
    </location>
</feature>
<dbReference type="SMART" id="SM01030">
    <property type="entry name" value="BHD_1"/>
    <property type="match status" value="1"/>
</dbReference>
<protein>
    <recommendedName>
        <fullName evidence="12">Rad4-domain-containing protein</fullName>
    </recommendedName>
</protein>
<reference evidence="10" key="1">
    <citation type="submission" date="2020-12" db="EMBL/GenBank/DDBJ databases">
        <title>Metabolic potential, ecology and presence of endohyphal bacteria is reflected in genomic diversity of Mucoromycotina.</title>
        <authorList>
            <person name="Muszewska A."/>
            <person name="Okrasinska A."/>
            <person name="Steczkiewicz K."/>
            <person name="Drgas O."/>
            <person name="Orlowska M."/>
            <person name="Perlinska-Lenart U."/>
            <person name="Aleksandrzak-Piekarczyk T."/>
            <person name="Szatraj K."/>
            <person name="Zielenkiewicz U."/>
            <person name="Pilsyk S."/>
            <person name="Malc E."/>
            <person name="Mieczkowski P."/>
            <person name="Kruszewska J.S."/>
            <person name="Biernat P."/>
            <person name="Pawlowska J."/>
        </authorList>
    </citation>
    <scope>NUCLEOTIDE SEQUENCE</scope>
    <source>
        <strain evidence="10">WA0000017839</strain>
    </source>
</reference>
<dbReference type="InterPro" id="IPR004583">
    <property type="entry name" value="DNA_repair_Rad4"/>
</dbReference>
<dbReference type="InterPro" id="IPR018325">
    <property type="entry name" value="Rad4/PNGase_transGLS-fold"/>
</dbReference>
<gene>
    <name evidence="10" type="ORF">INT47_010856</name>
</gene>
<evidence type="ECO:0000256" key="5">
    <source>
        <dbReference type="ARBA" id="ARBA00023242"/>
    </source>
</evidence>
<dbReference type="InterPro" id="IPR018327">
    <property type="entry name" value="BHD_2"/>
</dbReference>
<comment type="caution">
    <text evidence="10">The sequence shown here is derived from an EMBL/GenBank/DDBJ whole genome shotgun (WGS) entry which is preliminary data.</text>
</comment>
<dbReference type="GO" id="GO:0000111">
    <property type="term" value="C:nucleotide-excision repair factor 2 complex"/>
    <property type="evidence" value="ECO:0007669"/>
    <property type="project" value="TreeGrafter"/>
</dbReference>
<dbReference type="EMBL" id="JAEPRD010000022">
    <property type="protein sequence ID" value="KAG2207872.1"/>
    <property type="molecule type" value="Genomic_DNA"/>
</dbReference>
<dbReference type="InterPro" id="IPR036985">
    <property type="entry name" value="Transglutaminase-like_sf"/>
</dbReference>
<feature type="compositionally biased region" description="Basic and acidic residues" evidence="6">
    <location>
        <begin position="7"/>
        <end position="17"/>
    </location>
</feature>
<dbReference type="Pfam" id="PF03835">
    <property type="entry name" value="Rad4"/>
    <property type="match status" value="1"/>
</dbReference>
<dbReference type="GO" id="GO:0003684">
    <property type="term" value="F:damaged DNA binding"/>
    <property type="evidence" value="ECO:0007669"/>
    <property type="project" value="InterPro"/>
</dbReference>
<dbReference type="Pfam" id="PF10404">
    <property type="entry name" value="BHD_2"/>
    <property type="match status" value="1"/>
</dbReference>
<dbReference type="SMART" id="SM01031">
    <property type="entry name" value="BHD_2"/>
    <property type="match status" value="1"/>
</dbReference>
<evidence type="ECO:0000256" key="4">
    <source>
        <dbReference type="ARBA" id="ARBA00023204"/>
    </source>
</evidence>
<evidence type="ECO:0000259" key="8">
    <source>
        <dbReference type="SMART" id="SM01031"/>
    </source>
</evidence>
<evidence type="ECO:0000256" key="6">
    <source>
        <dbReference type="SAM" id="MobiDB-lite"/>
    </source>
</evidence>
<feature type="domain" description="Rad4 beta-hairpin" evidence="8">
    <location>
        <begin position="532"/>
        <end position="594"/>
    </location>
</feature>
<dbReference type="GO" id="GO:0006289">
    <property type="term" value="P:nucleotide-excision repair"/>
    <property type="evidence" value="ECO:0007669"/>
    <property type="project" value="InterPro"/>
</dbReference>
<organism evidence="10 11">
    <name type="scientific">Mucor saturninus</name>
    <dbReference type="NCBI Taxonomy" id="64648"/>
    <lineage>
        <taxon>Eukaryota</taxon>
        <taxon>Fungi</taxon>
        <taxon>Fungi incertae sedis</taxon>
        <taxon>Mucoromycota</taxon>
        <taxon>Mucoromycotina</taxon>
        <taxon>Mucoromycetes</taxon>
        <taxon>Mucorales</taxon>
        <taxon>Mucorineae</taxon>
        <taxon>Mucoraceae</taxon>
        <taxon>Mucor</taxon>
    </lineage>
</organism>
<dbReference type="PANTHER" id="PTHR12135:SF0">
    <property type="entry name" value="DNA REPAIR PROTEIN COMPLEMENTING XP-C CELLS"/>
    <property type="match status" value="1"/>
</dbReference>
<dbReference type="SUPFAM" id="SSF54001">
    <property type="entry name" value="Cysteine proteinases"/>
    <property type="match status" value="1"/>
</dbReference>
<evidence type="ECO:0000259" key="7">
    <source>
        <dbReference type="SMART" id="SM01030"/>
    </source>
</evidence>
<dbReference type="Gene3D" id="3.30.70.2460">
    <property type="entry name" value="Rad4, beta-hairpin domain BHD3"/>
    <property type="match status" value="1"/>
</dbReference>
<feature type="domain" description="Rad4 beta-hairpin" evidence="9">
    <location>
        <begin position="601"/>
        <end position="675"/>
    </location>
</feature>
<dbReference type="GO" id="GO:0006298">
    <property type="term" value="P:mismatch repair"/>
    <property type="evidence" value="ECO:0007669"/>
    <property type="project" value="TreeGrafter"/>
</dbReference>
<dbReference type="Pfam" id="PF10405">
    <property type="entry name" value="BHD_3"/>
    <property type="match status" value="1"/>
</dbReference>
<accession>A0A8H7RBF8</accession>
<keyword evidence="11" id="KW-1185">Reference proteome</keyword>
<feature type="domain" description="Rad4 beta-hairpin" evidence="7">
    <location>
        <begin position="479"/>
        <end position="530"/>
    </location>
</feature>
<evidence type="ECO:0008006" key="12">
    <source>
        <dbReference type="Google" id="ProtNLM"/>
    </source>
</evidence>
<evidence type="ECO:0000256" key="1">
    <source>
        <dbReference type="ARBA" id="ARBA00004123"/>
    </source>
</evidence>
<proteinExistence type="inferred from homology"/>
<dbReference type="SMART" id="SM01032">
    <property type="entry name" value="BHD_3"/>
    <property type="match status" value="1"/>
</dbReference>
<dbReference type="Gene3D" id="3.90.260.10">
    <property type="entry name" value="Transglutaminase-like"/>
    <property type="match status" value="1"/>
</dbReference>
<sequence>MAKTRSSKKESPNEQHISKNKKRNRKGSVHEEPTAQENHASKKSKGKGKANTADNSALFDNSLLKETVLKDSLLEDTPLNDIEDNLLEDTAVGDMTPEEDIASEDMTVEDDEEPLESDEEDVIDWETIQLPPRFDPSQASTEETYKDVEIVMEAPLPVLKKPKKSNWRIVYERNLRDWTHNAHIVLLIAHYSLRNSWCSRDETMSVCASIIPDHAKTLLSKDSTQESLIRGIKWLLTWWHTYFTISGPGLFTIPVTESPAQEPYIHTFEDFLQLRSGTRDTSAQLFVALLRSCGCETRLVCSLQPVSYKPPVIKRISTTDDDDDPDLATVTNFEFKAPFKPYIDPGHQWKQSGAKPPIIWAEVYCKQTQTWICVDPIRAHVNKPGLMEPLSLDRHNHLSFILAFEKNSGKRRGNIVDVTKRYTRNMMKALKERERPLSMREKQAGERLWSDTFLGHLSRKNTLNERDLLEQEELQLVEVDDVMPTSIGAFKNHPLYALERHLKRMEILYEKEPVLGYIKGEKVYARQCVRSLSTADTFRRAGREIMEGEQPLKMVKAQGSTVNTKRLQERAKGEGNELLVPCYGEWQTRLYVPPPLVNGKIIKNAFNNIDLFKPTMLPKGAAHIPIKGIARMARKFGIDYAEAVVDFEFKKLKAVPVMNGIVIAQENKQILLEAWEEYEQTEARKAIAKQEKETLLRWRKLIKGLIIKARVDTEYSQDVWDGYDNDSDAPGGFLPEEE</sequence>
<evidence type="ECO:0000313" key="11">
    <source>
        <dbReference type="Proteomes" id="UP000603453"/>
    </source>
</evidence>
<dbReference type="GO" id="GO:0071942">
    <property type="term" value="C:XPC complex"/>
    <property type="evidence" value="ECO:0007669"/>
    <property type="project" value="TreeGrafter"/>
</dbReference>
<evidence type="ECO:0000256" key="2">
    <source>
        <dbReference type="ARBA" id="ARBA00009525"/>
    </source>
</evidence>
<keyword evidence="3" id="KW-0227">DNA damage</keyword>
<dbReference type="GO" id="GO:0005737">
    <property type="term" value="C:cytoplasm"/>
    <property type="evidence" value="ECO:0007669"/>
    <property type="project" value="TreeGrafter"/>
</dbReference>
<dbReference type="Proteomes" id="UP000603453">
    <property type="component" value="Unassembled WGS sequence"/>
</dbReference>
<dbReference type="InterPro" id="IPR042488">
    <property type="entry name" value="Rad4_BHD3_sf"/>
</dbReference>
<dbReference type="InterPro" id="IPR038765">
    <property type="entry name" value="Papain-like_cys_pep_sf"/>
</dbReference>
<feature type="compositionally biased region" description="Acidic residues" evidence="6">
    <location>
        <begin position="96"/>
        <end position="119"/>
    </location>
</feature>
<comment type="similarity">
    <text evidence="2">Belongs to the XPC family.</text>
</comment>
<dbReference type="Gene3D" id="2.20.20.110">
    <property type="entry name" value="Rad4, beta-hairpin domain BHD1"/>
    <property type="match status" value="1"/>
</dbReference>